<feature type="transmembrane region" description="Helical" evidence="1">
    <location>
        <begin position="227"/>
        <end position="247"/>
    </location>
</feature>
<dbReference type="InterPro" id="IPR014231">
    <property type="entry name" value="Spore_YpjB"/>
</dbReference>
<comment type="caution">
    <text evidence="2">The sequence shown here is derived from an EMBL/GenBank/DDBJ whole genome shotgun (WGS) entry which is preliminary data.</text>
</comment>
<keyword evidence="1" id="KW-1133">Transmembrane helix</keyword>
<protein>
    <submittedName>
        <fullName evidence="2">Transmembrane protein</fullName>
    </submittedName>
</protein>
<sequence length="263" mass="29765">MKRLRWLLVVCCFFIVPIYAQGKDFNPRLLQLDQSAGQALEFTKAGRYEEASAQLEQIESGLPQLHPDKEALSWSDWTVLATSLEQALQVIESPEGKEREAVEAVTSFRLAADAVVSQYQPLWVEMEQPVMSSLQSLKETSAAADSSGFHASLNTFLANYDIIQPSLKVDISKERLQSLEEQVRYVDQHRTAFLAGEEQEGKIHQLEKEMNMVFKEVSQEEASQPSLGWIISITGGIIITTLSYVGWRKYKGHQEEIKEKQNN</sequence>
<keyword evidence="1 2" id="KW-0812">Transmembrane</keyword>
<evidence type="ECO:0000256" key="1">
    <source>
        <dbReference type="SAM" id="Phobius"/>
    </source>
</evidence>
<evidence type="ECO:0000313" key="2">
    <source>
        <dbReference type="EMBL" id="KKB37651.1"/>
    </source>
</evidence>
<dbReference type="EMBL" id="JWIR02000051">
    <property type="protein sequence ID" value="KKB37651.1"/>
    <property type="molecule type" value="Genomic_DNA"/>
</dbReference>
<keyword evidence="3" id="KW-1185">Reference proteome</keyword>
<dbReference type="STRING" id="1221996.QY95_02761"/>
<organism evidence="2 3">
    <name type="scientific">Bacillus thermotolerans</name>
    <name type="common">Quasibacillus thermotolerans</name>
    <dbReference type="NCBI Taxonomy" id="1221996"/>
    <lineage>
        <taxon>Bacteria</taxon>
        <taxon>Bacillati</taxon>
        <taxon>Bacillota</taxon>
        <taxon>Bacilli</taxon>
        <taxon>Bacillales</taxon>
        <taxon>Bacillaceae</taxon>
        <taxon>Bacillus</taxon>
    </lineage>
</organism>
<dbReference type="AlphaFoldDB" id="A0A0F5HWJ6"/>
<dbReference type="Proteomes" id="UP000031563">
    <property type="component" value="Unassembled WGS sequence"/>
</dbReference>
<evidence type="ECO:0000313" key="3">
    <source>
        <dbReference type="Proteomes" id="UP000031563"/>
    </source>
</evidence>
<dbReference type="RefSeq" id="WP_052717202.1">
    <property type="nucleotide sequence ID" value="NZ_JWIQ02000055.1"/>
</dbReference>
<proteinExistence type="predicted"/>
<accession>A0A0F5HWJ6</accession>
<gene>
    <name evidence="2" type="ORF">QY95_02761</name>
</gene>
<dbReference type="Pfam" id="PF09577">
    <property type="entry name" value="Spore_YpjB"/>
    <property type="match status" value="1"/>
</dbReference>
<reference evidence="2" key="1">
    <citation type="submission" date="2015-02" db="EMBL/GenBank/DDBJ databases">
        <title>Genome Assembly of Bacillaceae bacterium MTCC 8252.</title>
        <authorList>
            <person name="Verma A."/>
            <person name="Khatri I."/>
            <person name="Mual P."/>
            <person name="Subramanian S."/>
            <person name="Krishnamurthi S."/>
        </authorList>
    </citation>
    <scope>NUCLEOTIDE SEQUENCE [LARGE SCALE GENOMIC DNA]</scope>
    <source>
        <strain evidence="2">MTCC 8252</strain>
    </source>
</reference>
<name>A0A0F5HWJ6_BACTR</name>
<keyword evidence="1" id="KW-0472">Membrane</keyword>